<protein>
    <recommendedName>
        <fullName evidence="8">C-8 sterol isomerase</fullName>
        <ecNumber evidence="8">5.-.-.-</ecNumber>
    </recommendedName>
    <alternativeName>
        <fullName evidence="8">Delta-8--delta-7 sterol isomerase</fullName>
    </alternativeName>
</protein>
<dbReference type="Proteomes" id="UP001182556">
    <property type="component" value="Unassembled WGS sequence"/>
</dbReference>
<comment type="function">
    <text evidence="8">Catalyzes the reaction which results in unsaturation at C-7 in the B ring of sterols.</text>
</comment>
<keyword evidence="9" id="KW-0675">Receptor</keyword>
<keyword evidence="10" id="KW-1185">Reference proteome</keyword>
<dbReference type="EC" id="5.-.-.-" evidence="8"/>
<evidence type="ECO:0000313" key="10">
    <source>
        <dbReference type="Proteomes" id="UP001182556"/>
    </source>
</evidence>
<dbReference type="PANTHER" id="PTHR10868:SF1">
    <property type="entry name" value="SIGMA NON-OPIOID INTRACELLULAR RECEPTOR 1"/>
    <property type="match status" value="1"/>
</dbReference>
<dbReference type="GO" id="GO:0006696">
    <property type="term" value="P:ergosterol biosynthetic process"/>
    <property type="evidence" value="ECO:0007669"/>
    <property type="project" value="TreeGrafter"/>
</dbReference>
<proteinExistence type="inferred from homology"/>
<dbReference type="Pfam" id="PF04622">
    <property type="entry name" value="ERG2_Sigma1R"/>
    <property type="match status" value="1"/>
</dbReference>
<dbReference type="EMBL" id="JAODAN010000007">
    <property type="protein sequence ID" value="KAK1922922.1"/>
    <property type="molecule type" value="Genomic_DNA"/>
</dbReference>
<dbReference type="PANTHER" id="PTHR10868">
    <property type="entry name" value="SIGMA 1-TYPE OPIOID RECEPTOR-RELATED"/>
    <property type="match status" value="1"/>
</dbReference>
<gene>
    <name evidence="9" type="ORF">DB88DRAFT_493156</name>
</gene>
<keyword evidence="4" id="KW-0256">Endoplasmic reticulum</keyword>
<sequence>MASTKNGSAPQQSRVSRWTFRAVILALIAVACSWLNQINDRFYVLEPSELHASVLKALDIARASNAGAPQNTTLLISTLIDQLIEDHPQALFAKDFQNPSEWVFNNAGGAMGSMFIIHASITEYLIIFGSAVGTEGHSGRHTADDYFHILQGRQTAYEAGALVREIYEPGDVHHMKRGVIKQYAMEPETWALEYARGWIPLMLPFGYADSLSSTLDFPTMYHTARITARHMIQNLLRGKI</sequence>
<keyword evidence="5 8" id="KW-1133">Transmembrane helix</keyword>
<comment type="pathway">
    <text evidence="7 8">Steroid metabolism; ergosterol biosynthesis.</text>
</comment>
<keyword evidence="6 8" id="KW-0472">Membrane</keyword>
<comment type="subcellular location">
    <subcellularLocation>
        <location evidence="1">Endoplasmic reticulum membrane</location>
    </subcellularLocation>
</comment>
<dbReference type="PROSITE" id="PS51257">
    <property type="entry name" value="PROKAR_LIPOPROTEIN"/>
    <property type="match status" value="1"/>
</dbReference>
<evidence type="ECO:0000313" key="9">
    <source>
        <dbReference type="EMBL" id="KAK1922922.1"/>
    </source>
</evidence>
<evidence type="ECO:0000256" key="4">
    <source>
        <dbReference type="ARBA" id="ARBA00022824"/>
    </source>
</evidence>
<feature type="transmembrane region" description="Helical" evidence="8">
    <location>
        <begin position="18"/>
        <end position="36"/>
    </location>
</feature>
<evidence type="ECO:0000256" key="6">
    <source>
        <dbReference type="ARBA" id="ARBA00023136"/>
    </source>
</evidence>
<comment type="caution">
    <text evidence="9">The sequence shown here is derived from an EMBL/GenBank/DDBJ whole genome shotgun (WGS) entry which is preliminary data.</text>
</comment>
<evidence type="ECO:0000256" key="5">
    <source>
        <dbReference type="ARBA" id="ARBA00022989"/>
    </source>
</evidence>
<evidence type="ECO:0000256" key="7">
    <source>
        <dbReference type="ARBA" id="ARBA00029435"/>
    </source>
</evidence>
<evidence type="ECO:0000256" key="3">
    <source>
        <dbReference type="ARBA" id="ARBA00022692"/>
    </source>
</evidence>
<dbReference type="AlphaFoldDB" id="A0AAD9CVM6"/>
<accession>A0AAD9CVM6</accession>
<name>A0AAD9CVM6_PAPLA</name>
<evidence type="ECO:0000256" key="1">
    <source>
        <dbReference type="ARBA" id="ARBA00004586"/>
    </source>
</evidence>
<dbReference type="InterPro" id="IPR006716">
    <property type="entry name" value="ERG2_sigma1_rcpt-like"/>
</dbReference>
<dbReference type="GO" id="GO:0005789">
    <property type="term" value="C:endoplasmic reticulum membrane"/>
    <property type="evidence" value="ECO:0007669"/>
    <property type="project" value="UniProtKB-SubCell"/>
</dbReference>
<evidence type="ECO:0000256" key="2">
    <source>
        <dbReference type="ARBA" id="ARBA00007141"/>
    </source>
</evidence>
<organism evidence="9 10">
    <name type="scientific">Papiliotrema laurentii</name>
    <name type="common">Cryptococcus laurentii</name>
    <dbReference type="NCBI Taxonomy" id="5418"/>
    <lineage>
        <taxon>Eukaryota</taxon>
        <taxon>Fungi</taxon>
        <taxon>Dikarya</taxon>
        <taxon>Basidiomycota</taxon>
        <taxon>Agaricomycotina</taxon>
        <taxon>Tremellomycetes</taxon>
        <taxon>Tremellales</taxon>
        <taxon>Rhynchogastremaceae</taxon>
        <taxon>Papiliotrema</taxon>
    </lineage>
</organism>
<reference evidence="9" key="1">
    <citation type="submission" date="2023-02" db="EMBL/GenBank/DDBJ databases">
        <title>Identification and recombinant expression of a fungal hydrolase from Papiliotrema laurentii that hydrolyzes apple cutin and clears colloidal polyester polyurethane.</title>
        <authorList>
            <consortium name="DOE Joint Genome Institute"/>
            <person name="Roman V.A."/>
            <person name="Bojanowski C."/>
            <person name="Crable B.R."/>
            <person name="Wagner D.N."/>
            <person name="Hung C.S."/>
            <person name="Nadeau L.J."/>
            <person name="Schratz L."/>
            <person name="Haridas S."/>
            <person name="Pangilinan J."/>
            <person name="Lipzen A."/>
            <person name="Na H."/>
            <person name="Yan M."/>
            <person name="Ng V."/>
            <person name="Grigoriev I.V."/>
            <person name="Spatafora J.W."/>
            <person name="Barlow D."/>
            <person name="Biffinger J."/>
            <person name="Kelley-Loughnane N."/>
            <person name="Varaljay V.A."/>
            <person name="Crookes-Goodson W.J."/>
        </authorList>
    </citation>
    <scope>NUCLEOTIDE SEQUENCE</scope>
    <source>
        <strain evidence="9">5307AH</strain>
    </source>
</reference>
<comment type="similarity">
    <text evidence="2 8">Belongs to the ERG2 family.</text>
</comment>
<keyword evidence="3 8" id="KW-0812">Transmembrane</keyword>
<evidence type="ECO:0000256" key="8">
    <source>
        <dbReference type="RuleBase" id="RU368083"/>
    </source>
</evidence>